<evidence type="ECO:0008006" key="6">
    <source>
        <dbReference type="Google" id="ProtNLM"/>
    </source>
</evidence>
<feature type="compositionally biased region" description="Polar residues" evidence="2">
    <location>
        <begin position="245"/>
        <end position="254"/>
    </location>
</feature>
<keyword evidence="1" id="KW-0175">Coiled coil</keyword>
<keyword evidence="3" id="KW-1133">Transmembrane helix</keyword>
<sequence>MSIDQEDILGQENEFEDEDTPPAGKKKAVKNGQLMTYGMYAVAVIVVGFAMFKIFGPRFLQSDNQGYAAAPITIDQPAGQGAGQYGYQEQGYQPQPLPAASVSAPMGQYQQAQSYPTDSQMQDQGATASVQPAPSAIQQPAPSVEQVAQVQPQVTMNPQSEADVELPTSGQNVESIIQVQRQLEQQDIQLKAIQETLDEIKRMLPITASKPAPKASVASKPSTSPSASQKKPQQQAQRQVQKTPSVSGQQKNSPASVALKAVLDGRAWFVTKGGESISVSVGDTIPGVGSVQRIDPDQGQVIMSNGVVYR</sequence>
<gene>
    <name evidence="4" type="ORF">PAERUG_P19_London_7_VIM_2_05_10_05111</name>
</gene>
<feature type="transmembrane region" description="Helical" evidence="3">
    <location>
        <begin position="34"/>
        <end position="55"/>
    </location>
</feature>
<feature type="compositionally biased region" description="Low complexity" evidence="2">
    <location>
        <begin position="128"/>
        <end position="144"/>
    </location>
</feature>
<feature type="compositionally biased region" description="Low complexity" evidence="2">
    <location>
        <begin position="85"/>
        <end position="94"/>
    </location>
</feature>
<reference evidence="5" key="1">
    <citation type="submission" date="2015-06" db="EMBL/GenBank/DDBJ databases">
        <authorList>
            <person name="Radhakrishnan Rajesh"/>
            <person name="Underwood Anthony"/>
            <person name="Al-Shahib Ali"/>
        </authorList>
    </citation>
    <scope>NUCLEOTIDE SEQUENCE [LARGE SCALE GENOMIC DNA]</scope>
    <source>
        <strain evidence="5">P19_London_7_VIM_2_05_10</strain>
    </source>
</reference>
<dbReference type="RefSeq" id="WP_023100628.1">
    <property type="nucleotide sequence ID" value="NZ_CP093029.1"/>
</dbReference>
<feature type="region of interest" description="Disordered" evidence="2">
    <location>
        <begin position="207"/>
        <end position="254"/>
    </location>
</feature>
<dbReference type="AlphaFoldDB" id="A0A9P1RC87"/>
<feature type="region of interest" description="Disordered" evidence="2">
    <location>
        <begin position="1"/>
        <end position="27"/>
    </location>
</feature>
<dbReference type="Proteomes" id="UP000045039">
    <property type="component" value="Unassembled WGS sequence"/>
</dbReference>
<protein>
    <recommendedName>
        <fullName evidence="6">Type IV secretion protein IcmG</fullName>
    </recommendedName>
</protein>
<feature type="coiled-coil region" evidence="1">
    <location>
        <begin position="176"/>
        <end position="203"/>
    </location>
</feature>
<dbReference type="EMBL" id="CVVU01000234">
    <property type="protein sequence ID" value="CRP64617.1"/>
    <property type="molecule type" value="Genomic_DNA"/>
</dbReference>
<feature type="region of interest" description="Disordered" evidence="2">
    <location>
        <begin position="80"/>
        <end position="148"/>
    </location>
</feature>
<evidence type="ECO:0000313" key="5">
    <source>
        <dbReference type="Proteomes" id="UP000045039"/>
    </source>
</evidence>
<keyword evidence="3" id="KW-0812">Transmembrane</keyword>
<organism evidence="4 5">
    <name type="scientific">Pseudomonas aeruginosa</name>
    <dbReference type="NCBI Taxonomy" id="287"/>
    <lineage>
        <taxon>Bacteria</taxon>
        <taxon>Pseudomonadati</taxon>
        <taxon>Pseudomonadota</taxon>
        <taxon>Gammaproteobacteria</taxon>
        <taxon>Pseudomonadales</taxon>
        <taxon>Pseudomonadaceae</taxon>
        <taxon>Pseudomonas</taxon>
    </lineage>
</organism>
<name>A0A9P1RC87_PSEAI</name>
<evidence type="ECO:0000256" key="2">
    <source>
        <dbReference type="SAM" id="MobiDB-lite"/>
    </source>
</evidence>
<feature type="compositionally biased region" description="Polar residues" evidence="2">
    <location>
        <begin position="108"/>
        <end position="127"/>
    </location>
</feature>
<evidence type="ECO:0000256" key="3">
    <source>
        <dbReference type="SAM" id="Phobius"/>
    </source>
</evidence>
<feature type="compositionally biased region" description="Low complexity" evidence="2">
    <location>
        <begin position="208"/>
        <end position="244"/>
    </location>
</feature>
<accession>A0A9P1RC87</accession>
<proteinExistence type="predicted"/>
<comment type="caution">
    <text evidence="4">The sequence shown here is derived from an EMBL/GenBank/DDBJ whole genome shotgun (WGS) entry which is preliminary data.</text>
</comment>
<feature type="compositionally biased region" description="Acidic residues" evidence="2">
    <location>
        <begin position="1"/>
        <end position="20"/>
    </location>
</feature>
<keyword evidence="3" id="KW-0472">Membrane</keyword>
<evidence type="ECO:0000313" key="4">
    <source>
        <dbReference type="EMBL" id="CRP64617.1"/>
    </source>
</evidence>
<evidence type="ECO:0000256" key="1">
    <source>
        <dbReference type="SAM" id="Coils"/>
    </source>
</evidence>